<keyword evidence="10" id="KW-1185">Reference proteome</keyword>
<keyword evidence="5" id="KW-0378">Hydrolase</keyword>
<evidence type="ECO:0000259" key="8">
    <source>
        <dbReference type="PROSITE" id="PS51462"/>
    </source>
</evidence>
<sequence>MSDFDEPKWAAGLAKPPAWRSKTEETVFENPWMRLTRHRVIAPTGQLADYAVMRPKNVATGVLPVHDDGTVVLVGQQRFAFANYSWEMPEGGASLDEDPFDGVRRELAEEAGLEAAHWTPALTMELSNSVTTEMAHTWIAWGLRPVPVAPDPTEVIAVVRVPFLDLLDEVGRGTVRDSLTVATAYKAYHMGLNGALPPALAKAMLGRV</sequence>
<evidence type="ECO:0000256" key="1">
    <source>
        <dbReference type="ARBA" id="ARBA00000847"/>
    </source>
</evidence>
<evidence type="ECO:0000256" key="6">
    <source>
        <dbReference type="ARBA" id="ARBA00032162"/>
    </source>
</evidence>
<dbReference type="PANTHER" id="PTHR11839:SF18">
    <property type="entry name" value="NUDIX HYDROLASE DOMAIN-CONTAINING PROTEIN"/>
    <property type="match status" value="1"/>
</dbReference>
<dbReference type="EMBL" id="JACHOQ010000002">
    <property type="protein sequence ID" value="MBB5739703.1"/>
    <property type="molecule type" value="Genomic_DNA"/>
</dbReference>
<dbReference type="GO" id="GO:0005829">
    <property type="term" value="C:cytosol"/>
    <property type="evidence" value="ECO:0007669"/>
    <property type="project" value="TreeGrafter"/>
</dbReference>
<dbReference type="PROSITE" id="PS51462">
    <property type="entry name" value="NUDIX"/>
    <property type="match status" value="1"/>
</dbReference>
<reference evidence="9 10" key="1">
    <citation type="submission" date="2020-08" db="EMBL/GenBank/DDBJ databases">
        <title>Genomic Encyclopedia of Type Strains, Phase IV (KMG-IV): sequencing the most valuable type-strain genomes for metagenomic binning, comparative biology and taxonomic classification.</title>
        <authorList>
            <person name="Goeker M."/>
        </authorList>
    </citation>
    <scope>NUCLEOTIDE SEQUENCE [LARGE SCALE GENOMIC DNA]</scope>
    <source>
        <strain evidence="9 10">DSM 4731</strain>
    </source>
</reference>
<dbReference type="GO" id="GO:0019693">
    <property type="term" value="P:ribose phosphate metabolic process"/>
    <property type="evidence" value="ECO:0007669"/>
    <property type="project" value="TreeGrafter"/>
</dbReference>
<comment type="cofactor">
    <cofactor evidence="2">
        <name>Mg(2+)</name>
        <dbReference type="ChEBI" id="CHEBI:18420"/>
    </cofactor>
</comment>
<dbReference type="Gene3D" id="3.90.79.10">
    <property type="entry name" value="Nucleoside Triphosphate Pyrophosphohydrolase"/>
    <property type="match status" value="1"/>
</dbReference>
<evidence type="ECO:0000256" key="3">
    <source>
        <dbReference type="ARBA" id="ARBA00007275"/>
    </source>
</evidence>
<dbReference type="RefSeq" id="WP_152949875.1">
    <property type="nucleotide sequence ID" value="NZ_CAJFZS010000002.1"/>
</dbReference>
<accession>A0A7W9C601</accession>
<evidence type="ECO:0000256" key="7">
    <source>
        <dbReference type="ARBA" id="ARBA00032272"/>
    </source>
</evidence>
<protein>
    <recommendedName>
        <fullName evidence="4">GDP-mannose pyrophosphatase</fullName>
    </recommendedName>
    <alternativeName>
        <fullName evidence="6">GDP-mannose hydrolase</fullName>
    </alternativeName>
    <alternativeName>
        <fullName evidence="7">GDPMK</fullName>
    </alternativeName>
</protein>
<dbReference type="SUPFAM" id="SSF55811">
    <property type="entry name" value="Nudix"/>
    <property type="match status" value="1"/>
</dbReference>
<feature type="domain" description="Nudix hydrolase" evidence="8">
    <location>
        <begin position="55"/>
        <end position="183"/>
    </location>
</feature>
<evidence type="ECO:0000256" key="4">
    <source>
        <dbReference type="ARBA" id="ARBA00016377"/>
    </source>
</evidence>
<dbReference type="Proteomes" id="UP000527324">
    <property type="component" value="Unassembled WGS sequence"/>
</dbReference>
<evidence type="ECO:0000313" key="9">
    <source>
        <dbReference type="EMBL" id="MBB5739703.1"/>
    </source>
</evidence>
<dbReference type="GO" id="GO:0006753">
    <property type="term" value="P:nucleoside phosphate metabolic process"/>
    <property type="evidence" value="ECO:0007669"/>
    <property type="project" value="TreeGrafter"/>
</dbReference>
<dbReference type="GO" id="GO:0016787">
    <property type="term" value="F:hydrolase activity"/>
    <property type="evidence" value="ECO:0007669"/>
    <property type="project" value="UniProtKB-KW"/>
</dbReference>
<dbReference type="InterPro" id="IPR000086">
    <property type="entry name" value="NUDIX_hydrolase_dom"/>
</dbReference>
<organism evidence="9 10">
    <name type="scientific">Brevundimonas aurantiaca</name>
    <dbReference type="NCBI Taxonomy" id="74316"/>
    <lineage>
        <taxon>Bacteria</taxon>
        <taxon>Pseudomonadati</taxon>
        <taxon>Pseudomonadota</taxon>
        <taxon>Alphaproteobacteria</taxon>
        <taxon>Caulobacterales</taxon>
        <taxon>Caulobacteraceae</taxon>
        <taxon>Brevundimonas</taxon>
    </lineage>
</organism>
<name>A0A7W9C601_9CAUL</name>
<comment type="caution">
    <text evidence="9">The sequence shown here is derived from an EMBL/GenBank/DDBJ whole genome shotgun (WGS) entry which is preliminary data.</text>
</comment>
<comment type="similarity">
    <text evidence="3">Belongs to the Nudix hydrolase family. NudK subfamily.</text>
</comment>
<dbReference type="CDD" id="cd24161">
    <property type="entry name" value="NUDIX_ADPRase_Ndx2"/>
    <property type="match status" value="1"/>
</dbReference>
<gene>
    <name evidence="9" type="ORF">GGQ93_001405</name>
</gene>
<dbReference type="InterPro" id="IPR015797">
    <property type="entry name" value="NUDIX_hydrolase-like_dom_sf"/>
</dbReference>
<dbReference type="PROSITE" id="PS00893">
    <property type="entry name" value="NUDIX_BOX"/>
    <property type="match status" value="1"/>
</dbReference>
<dbReference type="GeneID" id="88838365"/>
<dbReference type="AlphaFoldDB" id="A0A7W9C601"/>
<evidence type="ECO:0000256" key="5">
    <source>
        <dbReference type="ARBA" id="ARBA00022801"/>
    </source>
</evidence>
<evidence type="ECO:0000256" key="2">
    <source>
        <dbReference type="ARBA" id="ARBA00001946"/>
    </source>
</evidence>
<evidence type="ECO:0000313" key="10">
    <source>
        <dbReference type="Proteomes" id="UP000527324"/>
    </source>
</evidence>
<dbReference type="Pfam" id="PF00293">
    <property type="entry name" value="NUDIX"/>
    <property type="match status" value="1"/>
</dbReference>
<proteinExistence type="inferred from homology"/>
<dbReference type="InterPro" id="IPR020084">
    <property type="entry name" value="NUDIX_hydrolase_CS"/>
</dbReference>
<comment type="catalytic activity">
    <reaction evidence="1">
        <text>GDP-alpha-D-mannose + H2O = alpha-D-mannose 1-phosphate + GMP + 2 H(+)</text>
        <dbReference type="Rhea" id="RHEA:27978"/>
        <dbReference type="ChEBI" id="CHEBI:15377"/>
        <dbReference type="ChEBI" id="CHEBI:15378"/>
        <dbReference type="ChEBI" id="CHEBI:57527"/>
        <dbReference type="ChEBI" id="CHEBI:58115"/>
        <dbReference type="ChEBI" id="CHEBI:58409"/>
    </reaction>
</comment>
<dbReference type="PANTHER" id="PTHR11839">
    <property type="entry name" value="UDP/ADP-SUGAR PYROPHOSPHATASE"/>
    <property type="match status" value="1"/>
</dbReference>